<dbReference type="PANTHER" id="PTHR31973:SF187">
    <property type="entry name" value="MUTATOR TRANSPOSASE MUDRA PROTEIN"/>
    <property type="match status" value="1"/>
</dbReference>
<evidence type="ECO:0000256" key="1">
    <source>
        <dbReference type="SAM" id="MobiDB-lite"/>
    </source>
</evidence>
<evidence type="ECO:0000313" key="3">
    <source>
        <dbReference type="Proteomes" id="UP000231279"/>
    </source>
</evidence>
<accession>A0A2G9H8K8</accession>
<organism evidence="2 3">
    <name type="scientific">Handroanthus impetiginosus</name>
    <dbReference type="NCBI Taxonomy" id="429701"/>
    <lineage>
        <taxon>Eukaryota</taxon>
        <taxon>Viridiplantae</taxon>
        <taxon>Streptophyta</taxon>
        <taxon>Embryophyta</taxon>
        <taxon>Tracheophyta</taxon>
        <taxon>Spermatophyta</taxon>
        <taxon>Magnoliopsida</taxon>
        <taxon>eudicotyledons</taxon>
        <taxon>Gunneridae</taxon>
        <taxon>Pentapetalae</taxon>
        <taxon>asterids</taxon>
        <taxon>lamiids</taxon>
        <taxon>Lamiales</taxon>
        <taxon>Bignoniaceae</taxon>
        <taxon>Crescentiina</taxon>
        <taxon>Tabebuia alliance</taxon>
        <taxon>Handroanthus</taxon>
    </lineage>
</organism>
<feature type="compositionally biased region" description="Acidic residues" evidence="1">
    <location>
        <begin position="8"/>
        <end position="18"/>
    </location>
</feature>
<dbReference type="PANTHER" id="PTHR31973">
    <property type="entry name" value="POLYPROTEIN, PUTATIVE-RELATED"/>
    <property type="match status" value="1"/>
</dbReference>
<feature type="region of interest" description="Disordered" evidence="1">
    <location>
        <begin position="1"/>
        <end position="20"/>
    </location>
</feature>
<sequence>MKELSKEDEYDTGNDENQLDMGEPKLRVEMLFKDAKFFRIVLREHSIIKGYDFKFVKNESTRKPTIMTRAIRREQGVFVPKNQIYGTKCKALEAIEGNHKEDFYKVRDYCGMVGKTNHGIVAVVLVIKGLMARCKPIIRFDTCHLKGALGGQLMHVVGRDGNNQMFALVVVTVEAKNKDLRT</sequence>
<evidence type="ECO:0000313" key="2">
    <source>
        <dbReference type="EMBL" id="PIN13867.1"/>
    </source>
</evidence>
<gene>
    <name evidence="2" type="ORF">CDL12_13510</name>
</gene>
<dbReference type="EMBL" id="NKXS01002397">
    <property type="protein sequence ID" value="PIN13867.1"/>
    <property type="molecule type" value="Genomic_DNA"/>
</dbReference>
<name>A0A2G9H8K8_9LAMI</name>
<dbReference type="AlphaFoldDB" id="A0A2G9H8K8"/>
<proteinExistence type="predicted"/>
<keyword evidence="3" id="KW-1185">Reference proteome</keyword>
<dbReference type="OrthoDB" id="687700at2759"/>
<reference evidence="3" key="1">
    <citation type="journal article" date="2018" name="Gigascience">
        <title>Genome assembly of the Pink Ipe (Handroanthus impetiginosus, Bignoniaceae), a highly valued, ecologically keystone Neotropical timber forest tree.</title>
        <authorList>
            <person name="Silva-Junior O.B."/>
            <person name="Grattapaglia D."/>
            <person name="Novaes E."/>
            <person name="Collevatti R.G."/>
        </authorList>
    </citation>
    <scope>NUCLEOTIDE SEQUENCE [LARGE SCALE GENOMIC DNA]</scope>
    <source>
        <strain evidence="3">cv. UFG-1</strain>
    </source>
</reference>
<comment type="caution">
    <text evidence="2">The sequence shown here is derived from an EMBL/GenBank/DDBJ whole genome shotgun (WGS) entry which is preliminary data.</text>
</comment>
<dbReference type="Proteomes" id="UP000231279">
    <property type="component" value="Unassembled WGS sequence"/>
</dbReference>
<protein>
    <submittedName>
        <fullName evidence="2">Uncharacterized protein</fullName>
    </submittedName>
</protein>